<dbReference type="InterPro" id="IPR001829">
    <property type="entry name" value="Pili_assmbl_chaperone_bac"/>
</dbReference>
<dbReference type="InterPro" id="IPR018046">
    <property type="entry name" value="Pili_assmbl_chaperone_CS"/>
</dbReference>
<gene>
    <name evidence="8" type="ORF">HBO18_02190</name>
</gene>
<dbReference type="Pfam" id="PF00345">
    <property type="entry name" value="PapD_N"/>
    <property type="match status" value="1"/>
</dbReference>
<dbReference type="AlphaFoldDB" id="A0A219A0P1"/>
<dbReference type="InterPro" id="IPR013783">
    <property type="entry name" value="Ig-like_fold"/>
</dbReference>
<keyword evidence="3" id="KW-1029">Fimbrium biogenesis</keyword>
<dbReference type="SUPFAM" id="SSF49584">
    <property type="entry name" value="Periplasmic chaperone C-domain"/>
    <property type="match status" value="1"/>
</dbReference>
<dbReference type="InterPro" id="IPR016147">
    <property type="entry name" value="Pili_assmbl_chaperone_N"/>
</dbReference>
<name>A0A219A0P1_9PSED</name>
<dbReference type="Gene3D" id="2.60.40.10">
    <property type="entry name" value="Immunoglobulins"/>
    <property type="match status" value="2"/>
</dbReference>
<dbReference type="GO" id="GO:0071555">
    <property type="term" value="P:cell wall organization"/>
    <property type="evidence" value="ECO:0007669"/>
    <property type="project" value="InterPro"/>
</dbReference>
<evidence type="ECO:0000256" key="2">
    <source>
        <dbReference type="ARBA" id="ARBA00007399"/>
    </source>
</evidence>
<dbReference type="RefSeq" id="WP_094775094.1">
    <property type="nucleotide sequence ID" value="NZ_JAAQYK010000001.1"/>
</dbReference>
<sequence length="251" mass="27298">MTRLTRNTLPLLALLSGCAAPLSQAAVSLDRTRVIFPGGEKSVSLGISNQNAQLPYLAQAWIENEHAEKITSPLVVLPPIQRLEAGATSQIKIQGLPELSLLAQDRESLFYFNLREIPPRSDKPNTLQIALQTRVKLFYRPAAIAAKTGANQTPWQEALTLTRQGDSYLANNPTPYFVTLIDATKTLESASASDFKPLMIAPKAQVDLGVSAKALGDKPVLTYVNDYGGRPQLQFHCSADTCTAKPVTSQR</sequence>
<protein>
    <submittedName>
        <fullName evidence="8">Fimbria/pilus periplasmic chaperone</fullName>
    </submittedName>
</protein>
<dbReference type="PROSITE" id="PS00635">
    <property type="entry name" value="PILI_CHAPERONE"/>
    <property type="match status" value="1"/>
</dbReference>
<evidence type="ECO:0000256" key="3">
    <source>
        <dbReference type="ARBA" id="ARBA00022558"/>
    </source>
</evidence>
<comment type="similarity">
    <text evidence="2 7">Belongs to the periplasmic pilus chaperone family.</text>
</comment>
<evidence type="ECO:0000256" key="4">
    <source>
        <dbReference type="ARBA" id="ARBA00022729"/>
    </source>
</evidence>
<accession>A0A219A0P1</accession>
<dbReference type="SUPFAM" id="SSF49354">
    <property type="entry name" value="PapD-like"/>
    <property type="match status" value="1"/>
</dbReference>
<keyword evidence="5" id="KW-0574">Periplasm</keyword>
<dbReference type="PANTHER" id="PTHR30251:SF6">
    <property type="entry name" value="FIMBRIAL CHAPERONE YFCS-RELATED"/>
    <property type="match status" value="1"/>
</dbReference>
<comment type="caution">
    <text evidence="8">The sequence shown here is derived from an EMBL/GenBank/DDBJ whole genome shotgun (WGS) entry which is preliminary data.</text>
</comment>
<proteinExistence type="inferred from homology"/>
<dbReference type="Proteomes" id="UP000583279">
    <property type="component" value="Unassembled WGS sequence"/>
</dbReference>
<dbReference type="InterPro" id="IPR036316">
    <property type="entry name" value="Pili_assmbl_chap_C_dom_sf"/>
</dbReference>
<dbReference type="PROSITE" id="PS51257">
    <property type="entry name" value="PROKAR_LIPOPROTEIN"/>
    <property type="match status" value="1"/>
</dbReference>
<dbReference type="InterPro" id="IPR050643">
    <property type="entry name" value="Periplasmic_pilus_chap"/>
</dbReference>
<keyword evidence="4" id="KW-0732">Signal</keyword>
<evidence type="ECO:0000313" key="8">
    <source>
        <dbReference type="EMBL" id="NNA42923.1"/>
    </source>
</evidence>
<keyword evidence="6 7" id="KW-0143">Chaperone</keyword>
<organism evidence="8 9">
    <name type="scientific">Pseudomonas lactis</name>
    <dbReference type="NCBI Taxonomy" id="1615674"/>
    <lineage>
        <taxon>Bacteria</taxon>
        <taxon>Pseudomonadati</taxon>
        <taxon>Pseudomonadota</taxon>
        <taxon>Gammaproteobacteria</taxon>
        <taxon>Pseudomonadales</taxon>
        <taxon>Pseudomonadaceae</taxon>
        <taxon>Pseudomonas</taxon>
    </lineage>
</organism>
<dbReference type="Pfam" id="PF02753">
    <property type="entry name" value="PapD_C"/>
    <property type="match status" value="1"/>
</dbReference>
<dbReference type="PANTHER" id="PTHR30251">
    <property type="entry name" value="PILUS ASSEMBLY CHAPERONE"/>
    <property type="match status" value="1"/>
</dbReference>
<dbReference type="FunFam" id="2.60.40.10:FF:000458">
    <property type="entry name" value="Molecular chaperone FimC"/>
    <property type="match status" value="1"/>
</dbReference>
<dbReference type="EMBL" id="JAAQYK010000001">
    <property type="protein sequence ID" value="NNA42923.1"/>
    <property type="molecule type" value="Genomic_DNA"/>
</dbReference>
<evidence type="ECO:0000313" key="9">
    <source>
        <dbReference type="Proteomes" id="UP000583279"/>
    </source>
</evidence>
<dbReference type="GO" id="GO:0030288">
    <property type="term" value="C:outer membrane-bounded periplasmic space"/>
    <property type="evidence" value="ECO:0007669"/>
    <property type="project" value="InterPro"/>
</dbReference>
<evidence type="ECO:0000256" key="7">
    <source>
        <dbReference type="RuleBase" id="RU003918"/>
    </source>
</evidence>
<dbReference type="InterPro" id="IPR008962">
    <property type="entry name" value="PapD-like_sf"/>
</dbReference>
<dbReference type="PRINTS" id="PR00969">
    <property type="entry name" value="CHAPERONPILI"/>
</dbReference>
<comment type="subcellular location">
    <subcellularLocation>
        <location evidence="1 7">Periplasm</location>
    </subcellularLocation>
</comment>
<evidence type="ECO:0000256" key="1">
    <source>
        <dbReference type="ARBA" id="ARBA00004418"/>
    </source>
</evidence>
<reference evidence="8 9" key="1">
    <citation type="journal article" date="2020" name="Front. Microbiol.">
        <title>Genetic Organization of the aprX-lipA2 Operon Affects the Proteolytic Potential of Pseudomonas Species in Milk.</title>
        <authorList>
            <person name="Maier C."/>
            <person name="Huptas C."/>
            <person name="von Neubeck M."/>
            <person name="Scherer S."/>
            <person name="Wenning M."/>
            <person name="Lucking G."/>
        </authorList>
    </citation>
    <scope>NUCLEOTIDE SEQUENCE [LARGE SCALE GENOMIC DNA]</scope>
    <source>
        <strain evidence="8 9">WS 4997</strain>
    </source>
</reference>
<dbReference type="InterPro" id="IPR016148">
    <property type="entry name" value="Pili_assmbl_chaperone_C"/>
</dbReference>
<evidence type="ECO:0000256" key="5">
    <source>
        <dbReference type="ARBA" id="ARBA00022764"/>
    </source>
</evidence>
<evidence type="ECO:0000256" key="6">
    <source>
        <dbReference type="ARBA" id="ARBA00023186"/>
    </source>
</evidence>